<reference evidence="4 5" key="1">
    <citation type="submission" date="2019-12" db="EMBL/GenBank/DDBJ databases">
        <authorList>
            <person name="Kun Z."/>
        </authorList>
    </citation>
    <scope>NUCLEOTIDE SEQUENCE [LARGE SCALE GENOMIC DNA]</scope>
    <source>
        <strain evidence="4 5">YIM 123512</strain>
    </source>
</reference>
<dbReference type="AlphaFoldDB" id="A0A6L7EPD7"/>
<dbReference type="SUPFAM" id="SSF55166">
    <property type="entry name" value="Hedgehog/DD-peptidase"/>
    <property type="match status" value="1"/>
</dbReference>
<dbReference type="RefSeq" id="WP_160876314.1">
    <property type="nucleotide sequence ID" value="NZ_WUEK01000003.1"/>
</dbReference>
<dbReference type="InterPro" id="IPR029052">
    <property type="entry name" value="Metallo-depent_PP-like"/>
</dbReference>
<dbReference type="InterPro" id="IPR039561">
    <property type="entry name" value="Peptidase_M15C"/>
</dbReference>
<accession>A0A6L7EPD7</accession>
<dbReference type="PROSITE" id="PS51257">
    <property type="entry name" value="PROKAR_LIPOPROTEIN"/>
    <property type="match status" value="1"/>
</dbReference>
<proteinExistence type="inferred from homology"/>
<feature type="region of interest" description="Disordered" evidence="2">
    <location>
        <begin position="22"/>
        <end position="44"/>
    </location>
</feature>
<comment type="similarity">
    <text evidence="1">Belongs to the CapA family.</text>
</comment>
<name>A0A6L7EPD7_9ACTN</name>
<dbReference type="Gene3D" id="3.30.1380.10">
    <property type="match status" value="1"/>
</dbReference>
<evidence type="ECO:0000256" key="1">
    <source>
        <dbReference type="ARBA" id="ARBA00005662"/>
    </source>
</evidence>
<dbReference type="CDD" id="cd07381">
    <property type="entry name" value="MPP_CapA"/>
    <property type="match status" value="1"/>
</dbReference>
<dbReference type="Pfam" id="PF09587">
    <property type="entry name" value="PGA_cap"/>
    <property type="match status" value="1"/>
</dbReference>
<evidence type="ECO:0000259" key="3">
    <source>
        <dbReference type="SMART" id="SM00854"/>
    </source>
</evidence>
<evidence type="ECO:0000313" key="5">
    <source>
        <dbReference type="Proteomes" id="UP000473325"/>
    </source>
</evidence>
<sequence length="570" mass="59763">MRAWAGLVAGTLLLAACDGGAREATSPERRTTASPSASPAAVEEDPATLTLAFAGDVHFEGGFTGLPGWDRATLGPMSPVLRDADLAMVNLEAALTDAGRPTRKEREVPGNRYWFRAPASALDLLDRSGVDVVTVANNHGADYGPAGLQRTIEIAAQAPIGVVGVGPDAEAAFTPFRTTVRGTDVAVLAADASPRESADAIWAARAGTGPGLASARGEDRDQLVAAVRAAAAVDDLVVVYLHWGEEGETCPTGQQEALAAALAEAGADVVVGTHAHRLQGTGLVDAPAGGSTYVAYGLGNFFWYHGLEEDTGVLKLRVRDGEVLTDTWVPGRIRPAGGNPQPLTGRDRTLAEGEFRGLRSCTSLAPGPTEATAQPEPAALPEFESTVRPIGDALAARMRGTSIRPGCPVPLADLRHLTLSYVDVDGAARTGGMVVAADVADDVVRVFERLYDARFPIARMRTIEAYGGDDDRSMAANNSSAFNCRTVAGSSTLSDHALGRAVDLNPVQNPYVTAAGVLPPAGRTWTDRDRVADDPRVVSADDVVVRAFAEVGWEWGGTWGEPDYQHFYAP</sequence>
<comment type="caution">
    <text evidence="4">The sequence shown here is derived from an EMBL/GenBank/DDBJ whole genome shotgun (WGS) entry which is preliminary data.</text>
</comment>
<dbReference type="Proteomes" id="UP000473325">
    <property type="component" value="Unassembled WGS sequence"/>
</dbReference>
<dbReference type="Pfam" id="PF13539">
    <property type="entry name" value="Peptidase_M15_4"/>
    <property type="match status" value="1"/>
</dbReference>
<dbReference type="GO" id="GO:0008233">
    <property type="term" value="F:peptidase activity"/>
    <property type="evidence" value="ECO:0007669"/>
    <property type="project" value="InterPro"/>
</dbReference>
<dbReference type="EMBL" id="WUEK01000003">
    <property type="protein sequence ID" value="MXG89173.1"/>
    <property type="molecule type" value="Genomic_DNA"/>
</dbReference>
<dbReference type="InterPro" id="IPR009045">
    <property type="entry name" value="Zn_M74/Hedgehog-like"/>
</dbReference>
<evidence type="ECO:0000256" key="2">
    <source>
        <dbReference type="SAM" id="MobiDB-lite"/>
    </source>
</evidence>
<dbReference type="SMART" id="SM00854">
    <property type="entry name" value="PGA_cap"/>
    <property type="match status" value="1"/>
</dbReference>
<dbReference type="Gene3D" id="3.60.21.10">
    <property type="match status" value="1"/>
</dbReference>
<organism evidence="4 5">
    <name type="scientific">Nocardioides flavescens</name>
    <dbReference type="NCBI Taxonomy" id="2691959"/>
    <lineage>
        <taxon>Bacteria</taxon>
        <taxon>Bacillati</taxon>
        <taxon>Actinomycetota</taxon>
        <taxon>Actinomycetes</taxon>
        <taxon>Propionibacteriales</taxon>
        <taxon>Nocardioidaceae</taxon>
        <taxon>Nocardioides</taxon>
    </lineage>
</organism>
<dbReference type="SUPFAM" id="SSF56300">
    <property type="entry name" value="Metallo-dependent phosphatases"/>
    <property type="match status" value="1"/>
</dbReference>
<keyword evidence="5" id="KW-1185">Reference proteome</keyword>
<evidence type="ECO:0000313" key="4">
    <source>
        <dbReference type="EMBL" id="MXG89173.1"/>
    </source>
</evidence>
<protein>
    <recommendedName>
        <fullName evidence="3">Capsule synthesis protein CapA domain-containing protein</fullName>
    </recommendedName>
</protein>
<dbReference type="PANTHER" id="PTHR33393">
    <property type="entry name" value="POLYGLUTAMINE SYNTHESIS ACCESSORY PROTEIN RV0574C-RELATED"/>
    <property type="match status" value="1"/>
</dbReference>
<gene>
    <name evidence="4" type="ORF">GRQ65_06385</name>
</gene>
<dbReference type="InterPro" id="IPR019079">
    <property type="entry name" value="Capsule_synth_CapA"/>
</dbReference>
<feature type="domain" description="Capsule synthesis protein CapA" evidence="3">
    <location>
        <begin position="50"/>
        <end position="305"/>
    </location>
</feature>
<dbReference type="PANTHER" id="PTHR33393:SF13">
    <property type="entry name" value="PGA BIOSYNTHESIS PROTEIN CAPA"/>
    <property type="match status" value="1"/>
</dbReference>
<dbReference type="InterPro" id="IPR052169">
    <property type="entry name" value="CW_Biosynth-Accessory"/>
</dbReference>